<dbReference type="eggNOG" id="COG4726">
    <property type="taxonomic scope" value="Bacteria"/>
</dbReference>
<gene>
    <name evidence="2" type="ordered locus">AM1_3320</name>
</gene>
<dbReference type="RefSeq" id="WP_012163719.1">
    <property type="nucleotide sequence ID" value="NC_009925.1"/>
</dbReference>
<dbReference type="HOGENOM" id="CLU_042919_0_0_3"/>
<dbReference type="Proteomes" id="UP000000268">
    <property type="component" value="Chromosome"/>
</dbReference>
<keyword evidence="1" id="KW-1133">Transmembrane helix</keyword>
<keyword evidence="1" id="KW-0812">Transmembrane</keyword>
<keyword evidence="1" id="KW-0472">Membrane</keyword>
<dbReference type="KEGG" id="amr:AM1_3320"/>
<reference evidence="2 3" key="1">
    <citation type="journal article" date="2008" name="Proc. Natl. Acad. Sci. U.S.A.">
        <title>Niche adaptation and genome expansion in the chlorophyll d-producing cyanobacterium Acaryochloris marina.</title>
        <authorList>
            <person name="Swingley W.D."/>
            <person name="Chen M."/>
            <person name="Cheung P.C."/>
            <person name="Conrad A.L."/>
            <person name="Dejesa L.C."/>
            <person name="Hao J."/>
            <person name="Honchak B.M."/>
            <person name="Karbach L.E."/>
            <person name="Kurdoglu A."/>
            <person name="Lahiri S."/>
            <person name="Mastrian S.D."/>
            <person name="Miyashita H."/>
            <person name="Page L."/>
            <person name="Ramakrishna P."/>
            <person name="Satoh S."/>
            <person name="Sattley W.M."/>
            <person name="Shimada Y."/>
            <person name="Taylor H.L."/>
            <person name="Tomo T."/>
            <person name="Tsuchiya T."/>
            <person name="Wang Z.T."/>
            <person name="Raymond J."/>
            <person name="Mimuro M."/>
            <person name="Blankenship R.E."/>
            <person name="Touchman J.W."/>
        </authorList>
    </citation>
    <scope>NUCLEOTIDE SEQUENCE [LARGE SCALE GENOMIC DNA]</scope>
    <source>
        <strain evidence="3">MBIC 11017</strain>
    </source>
</reference>
<organism evidence="2 3">
    <name type="scientific">Acaryochloris marina (strain MBIC 11017)</name>
    <dbReference type="NCBI Taxonomy" id="329726"/>
    <lineage>
        <taxon>Bacteria</taxon>
        <taxon>Bacillati</taxon>
        <taxon>Cyanobacteriota</taxon>
        <taxon>Cyanophyceae</taxon>
        <taxon>Acaryochloridales</taxon>
        <taxon>Acaryochloridaceae</taxon>
        <taxon>Acaryochloris</taxon>
    </lineage>
</organism>
<dbReference type="EMBL" id="CP000828">
    <property type="protein sequence ID" value="ABW28314.1"/>
    <property type="molecule type" value="Genomic_DNA"/>
</dbReference>
<evidence type="ECO:0000313" key="2">
    <source>
        <dbReference type="EMBL" id="ABW28314.1"/>
    </source>
</evidence>
<evidence type="ECO:0000256" key="1">
    <source>
        <dbReference type="SAM" id="Phobius"/>
    </source>
</evidence>
<accession>B0BZ14</accession>
<name>B0BZ14_ACAM1</name>
<keyword evidence="3" id="KW-1185">Reference proteome</keyword>
<sequence length="446" mass="48341">MKDWILYSLKCRKSQAGFALPVAIGMGLIILLVGLTMLLRSQDSQVSAIAQKDTAKSLNAAETGVNEIRALMNQHRAIANYPACTTDLNTPPTRNADGTCSDSGNSTESWALPNNIPNILAECGINRTAEIVSLANREWQNINPSEPSQGQYRLLTYDDQNSTLRVQGRVNEDQPSESISELEVDFSVEEFPLAGLWVANDATVGSINTDIVGSCSSSITALPQNNHFTKNLSILIPGIPSLPTLPAPSLPLRDPTNNTIQLDSSISEYFNPIGLETPNNSATNFIDVNANQNVEIWVDGNIDLQNTVIRCGGSPENCQEFQVKIYGQGSGNILLNKGTVLCNVFIHAPSHNVNNTSNFESNPGGGLPTTPNICGTNASGREIFNTSVFWVNSWSNNGNVHTPVLDNVQEINPTSSRKWSNAPINILYPPQLNPIQAWGTNERSVN</sequence>
<protein>
    <recommendedName>
        <fullName evidence="4">Type 4 fimbrial biogenesis protein PilX N-terminal domain-containing protein</fullName>
    </recommendedName>
</protein>
<proteinExistence type="predicted"/>
<dbReference type="AlphaFoldDB" id="B0BZ14"/>
<dbReference type="STRING" id="329726.AM1_3320"/>
<evidence type="ECO:0000313" key="3">
    <source>
        <dbReference type="Proteomes" id="UP000000268"/>
    </source>
</evidence>
<evidence type="ECO:0008006" key="4">
    <source>
        <dbReference type="Google" id="ProtNLM"/>
    </source>
</evidence>
<dbReference type="OrthoDB" id="571342at2"/>
<feature type="transmembrane region" description="Helical" evidence="1">
    <location>
        <begin position="18"/>
        <end position="39"/>
    </location>
</feature>